<name>A0A4V4LBY5_AURPU</name>
<dbReference type="Pfam" id="PF01370">
    <property type="entry name" value="Epimerase"/>
    <property type="match status" value="1"/>
</dbReference>
<feature type="compositionally biased region" description="Basic and acidic residues" evidence="1">
    <location>
        <begin position="144"/>
        <end position="156"/>
    </location>
</feature>
<comment type="caution">
    <text evidence="3">The sequence shown here is derived from an EMBL/GenBank/DDBJ whole genome shotgun (WGS) entry which is preliminary data.</text>
</comment>
<feature type="domain" description="NAD-dependent epimerase/dehydratase" evidence="2">
    <location>
        <begin position="29"/>
        <end position="106"/>
    </location>
</feature>
<evidence type="ECO:0000259" key="2">
    <source>
        <dbReference type="Pfam" id="PF01370"/>
    </source>
</evidence>
<dbReference type="PANTHER" id="PTHR12126:SF16">
    <property type="entry name" value="MIOREX COMPLEX COMPONENT 2"/>
    <property type="match status" value="1"/>
</dbReference>
<dbReference type="SUPFAM" id="SSF51735">
    <property type="entry name" value="NAD(P)-binding Rossmann-fold domains"/>
    <property type="match status" value="1"/>
</dbReference>
<evidence type="ECO:0000256" key="1">
    <source>
        <dbReference type="SAM" id="MobiDB-lite"/>
    </source>
</evidence>
<reference evidence="3 4" key="1">
    <citation type="submission" date="2018-10" db="EMBL/GenBank/DDBJ databases">
        <title>Fifty Aureobasidium pullulans genomes reveal a recombining polyextremotolerant generalist.</title>
        <authorList>
            <person name="Gostincar C."/>
            <person name="Turk M."/>
            <person name="Zajc J."/>
            <person name="Gunde-Cimerman N."/>
        </authorList>
    </citation>
    <scope>NUCLEOTIDE SEQUENCE [LARGE SCALE GENOMIC DNA]</scope>
    <source>
        <strain evidence="3 4">EXF-3380</strain>
    </source>
</reference>
<dbReference type="GO" id="GO:0005739">
    <property type="term" value="C:mitochondrion"/>
    <property type="evidence" value="ECO:0007669"/>
    <property type="project" value="TreeGrafter"/>
</dbReference>
<feature type="region of interest" description="Disordered" evidence="1">
    <location>
        <begin position="136"/>
        <end position="158"/>
    </location>
</feature>
<dbReference type="EMBL" id="QZBU01003656">
    <property type="protein sequence ID" value="TIA26227.1"/>
    <property type="molecule type" value="Genomic_DNA"/>
</dbReference>
<dbReference type="InterPro" id="IPR051207">
    <property type="entry name" value="ComplexI_NDUFA9_subunit"/>
</dbReference>
<evidence type="ECO:0000313" key="4">
    <source>
        <dbReference type="Proteomes" id="UP000304947"/>
    </source>
</evidence>
<evidence type="ECO:0000313" key="3">
    <source>
        <dbReference type="EMBL" id="TIA26227.1"/>
    </source>
</evidence>
<organism evidence="3 4">
    <name type="scientific">Aureobasidium pullulans</name>
    <name type="common">Black yeast</name>
    <name type="synonym">Pullularia pullulans</name>
    <dbReference type="NCBI Taxonomy" id="5580"/>
    <lineage>
        <taxon>Eukaryota</taxon>
        <taxon>Fungi</taxon>
        <taxon>Dikarya</taxon>
        <taxon>Ascomycota</taxon>
        <taxon>Pezizomycotina</taxon>
        <taxon>Dothideomycetes</taxon>
        <taxon>Dothideomycetidae</taxon>
        <taxon>Dothideales</taxon>
        <taxon>Saccotheciaceae</taxon>
        <taxon>Aureobasidium</taxon>
    </lineage>
</organism>
<proteinExistence type="predicted"/>
<protein>
    <submittedName>
        <fullName evidence="3">NAD(P)-binding protein</fullName>
    </submittedName>
</protein>
<accession>A0A4V4LBY5</accession>
<dbReference type="InterPro" id="IPR036291">
    <property type="entry name" value="NAD(P)-bd_dom_sf"/>
</dbReference>
<dbReference type="Gene3D" id="3.40.50.720">
    <property type="entry name" value="NAD(P)-binding Rossmann-like Domain"/>
    <property type="match status" value="1"/>
</dbReference>
<dbReference type="PANTHER" id="PTHR12126">
    <property type="entry name" value="NADH-UBIQUINONE OXIDOREDUCTASE 39 KDA SUBUNIT-RELATED"/>
    <property type="match status" value="1"/>
</dbReference>
<dbReference type="InterPro" id="IPR001509">
    <property type="entry name" value="Epimerase_deHydtase"/>
</dbReference>
<dbReference type="GO" id="GO:0044877">
    <property type="term" value="F:protein-containing complex binding"/>
    <property type="evidence" value="ECO:0007669"/>
    <property type="project" value="TreeGrafter"/>
</dbReference>
<sequence length="311" mass="33216">MHPSSCTSELLLITHTRSIMSTKAATKKIVVCGGNGFLGSRICKAATARGWQVTSISRSGEPTWSAVTSSPVAPTWSSDVNWVSANILQPSTYKQHLENADSVVHSMGILLEADYKGVLTGKEPIIGGLQKAFSSTKQGTQNPLERKESSDVEPQHEGGQITYEVMNRDSAILLAKEASAAGVSSMAYISAAGGAPILPARYIKTKREAEESITTNFPAMRSVFIRPGFLFDASRTFTIPMAGLTFMGAMANSLVGGRLTWLMGAGGVEPLKADLVAEAVVEALADEQLKGPVEVKTIKELATRAWRRGML</sequence>
<dbReference type="AlphaFoldDB" id="A0A4V4LBY5"/>
<gene>
    <name evidence="3" type="ORF">D6C83_07930</name>
</gene>
<dbReference type="Proteomes" id="UP000304947">
    <property type="component" value="Unassembled WGS sequence"/>
</dbReference>